<dbReference type="GO" id="GO:0005737">
    <property type="term" value="C:cytoplasm"/>
    <property type="evidence" value="ECO:0007669"/>
    <property type="project" value="UniProtKB-ARBA"/>
</dbReference>
<evidence type="ECO:0000256" key="3">
    <source>
        <dbReference type="SAM" id="MobiDB-lite"/>
    </source>
</evidence>
<feature type="compositionally biased region" description="Polar residues" evidence="3">
    <location>
        <begin position="1024"/>
        <end position="1033"/>
    </location>
</feature>
<dbReference type="Pfam" id="PF10211">
    <property type="entry name" value="Ax_dynein_light"/>
    <property type="match status" value="1"/>
</dbReference>
<feature type="non-terminal residue" evidence="4">
    <location>
        <position position="1"/>
    </location>
</feature>
<evidence type="ECO:0000256" key="2">
    <source>
        <dbReference type="SAM" id="Coils"/>
    </source>
</evidence>
<name>A0A7K9VNP5_ANSSE</name>
<evidence type="ECO:0000256" key="1">
    <source>
        <dbReference type="ARBA" id="ARBA00023054"/>
    </source>
</evidence>
<comment type="caution">
    <text evidence="4">The sequence shown here is derived from an EMBL/GenBank/DDBJ whole genome shotgun (WGS) entry which is preliminary data.</text>
</comment>
<dbReference type="PANTHER" id="PTHR23052">
    <property type="entry name" value="AXONEMAL DYNEIN LIGHT CHAIN DOMAIN-CONTAINING PROTEIN 1"/>
    <property type="match status" value="1"/>
</dbReference>
<keyword evidence="5" id="KW-1185">Reference proteome</keyword>
<organism evidence="4 5">
    <name type="scientific">Anseranas semipalmata</name>
    <name type="common">Magpie goose</name>
    <name type="synonym">Anas semipalmata</name>
    <dbReference type="NCBI Taxonomy" id="8851"/>
    <lineage>
        <taxon>Eukaryota</taxon>
        <taxon>Metazoa</taxon>
        <taxon>Chordata</taxon>
        <taxon>Craniata</taxon>
        <taxon>Vertebrata</taxon>
        <taxon>Euteleostomi</taxon>
        <taxon>Archelosauria</taxon>
        <taxon>Archosauria</taxon>
        <taxon>Dinosauria</taxon>
        <taxon>Saurischia</taxon>
        <taxon>Theropoda</taxon>
        <taxon>Coelurosauria</taxon>
        <taxon>Aves</taxon>
        <taxon>Neognathae</taxon>
        <taxon>Galloanserae</taxon>
        <taxon>Anseriformes</taxon>
        <taxon>Anseranatidae</taxon>
        <taxon>Anseranas</taxon>
    </lineage>
</organism>
<dbReference type="AlphaFoldDB" id="A0A7K9VNP5"/>
<reference evidence="4 5" key="1">
    <citation type="submission" date="2019-09" db="EMBL/GenBank/DDBJ databases">
        <title>Bird 10,000 Genomes (B10K) Project - Family phase.</title>
        <authorList>
            <person name="Zhang G."/>
        </authorList>
    </citation>
    <scope>NUCLEOTIDE SEQUENCE [LARGE SCALE GENOMIC DNA]</scope>
    <source>
        <strain evidence="4">B10K-DU-001-57</strain>
        <tissue evidence="4">Muscle</tissue>
    </source>
</reference>
<feature type="coiled-coil region" evidence="2">
    <location>
        <begin position="338"/>
        <end position="383"/>
    </location>
</feature>
<feature type="region of interest" description="Disordered" evidence="3">
    <location>
        <begin position="1"/>
        <end position="39"/>
    </location>
</feature>
<dbReference type="InterPro" id="IPR019347">
    <property type="entry name" value="Axonemal_dynein_light_chain"/>
</dbReference>
<sequence>VPAPGTKADGRKMGSPLCAGPVNKDHSEIPVSRGTSRMLDHTRPVSSSLEYSFVPEEIFRTLTCASKILTIPPNNKNTMGFRGCLQTPDRLWHYPNRRSKFRHLTDHPVSLTGAGRDVSYLCDVVTGREDKKTMALKSSFPKSNQEKKWSSGTVPSSPQATLADSLVPKEFHIVKKRGVLPLKYFDDKYTTLLEDHEKKLCLFPSMKPSGRLEVIQLMEAMDSMLEKAGVDKLIRVTGPSQLHNVLELMKAEQNIYNIVFHELIRQVSVDCMERGQLLSKLRQRYVDLLERIPQQMKALYKKMMAQQLVDRHVTEELLYFKESVEQLTSELYEVREHDRKVTKDAEKAQEELAAAMQEAEANANLLEQYRELYELQRRRLEDQVLLVAQERDIWSSAAYDLALMIIDRNQLTLLRRLHVSGMALNKVLKHFAVLLASKDTRDLADLQEETERFTEMLGRVGAEIERSEESSKEKLQIVCRSLNKWLQYRDSNLSPQMNEELLDEILPDMKILINMLKEDVQQYGGEVYLAKIERLRSAARLQEHWTKLGQTVLNRHQDVTGALPLHHPALEKINQSAHELHQQYNIRISGNNGTARFMTDLLRSMEDWLFKVQKLKRGSGMHEAVLQAFYDRIPSWLAQVDAVMSFIGSGQLHEAENAMEPHLPVVPREFFKMIQQWILSTNNEVEKSIMRLNEEVTELHRNLSLWLVNLLRYLIADRLFCECPQQQELDTEMDKELRLLSAHKLLDEAEELVAKMCRLSGSIVSCCHEIASAIAQKKQSEMDLEADFELEELNKIKTECCNWIQACSLLLSEIKGTPVSFLDLEELRNLFGSEELQLKFKLKDVTISSTQDGLKADDANSYKKPVTEKETLPVKEKIALTQQQPGAGTDDLSEGDEATADMIRYVGHDSNIHLKSLKSDIISVTGREMTASKSSTPFSQKEFEALAMLEHLQVQLLETEIRAQNAEERSEGFEKKLEEALEKIQELESELEKRGEVVPEPTPKEGQEKCFQESVSEGGARSTPKASTSGQSKGSRKSK</sequence>
<dbReference type="InterPro" id="IPR052845">
    <property type="entry name" value="Axonemal_dynein_LC_domain"/>
</dbReference>
<accession>A0A7K9VNP5</accession>
<feature type="non-terminal residue" evidence="4">
    <location>
        <position position="1039"/>
    </location>
</feature>
<dbReference type="Proteomes" id="UP000567872">
    <property type="component" value="Unassembled WGS sequence"/>
</dbReference>
<feature type="region of interest" description="Disordered" evidence="3">
    <location>
        <begin position="987"/>
        <end position="1039"/>
    </location>
</feature>
<keyword evidence="1 2" id="KW-0175">Coiled coil</keyword>
<evidence type="ECO:0000313" key="4">
    <source>
        <dbReference type="EMBL" id="NXI74331.1"/>
    </source>
</evidence>
<dbReference type="EMBL" id="VXAA01007165">
    <property type="protein sequence ID" value="NXI74331.1"/>
    <property type="molecule type" value="Genomic_DNA"/>
</dbReference>
<feature type="compositionally biased region" description="Basic and acidic residues" evidence="3">
    <location>
        <begin position="987"/>
        <end position="1011"/>
    </location>
</feature>
<proteinExistence type="predicted"/>
<gene>
    <name evidence="4" type="primary">Axdnd1</name>
    <name evidence="4" type="ORF">ANSSEM_R07895</name>
</gene>
<evidence type="ECO:0000313" key="5">
    <source>
        <dbReference type="Proteomes" id="UP000567872"/>
    </source>
</evidence>
<dbReference type="PANTHER" id="PTHR23052:SF1">
    <property type="entry name" value="AXONEMAL DYNEIN LIGHT CHAIN DOMAIN-CONTAINING PROTEIN 1"/>
    <property type="match status" value="1"/>
</dbReference>
<dbReference type="OrthoDB" id="1927454at2759"/>
<feature type="region of interest" description="Disordered" evidence="3">
    <location>
        <begin position="137"/>
        <end position="157"/>
    </location>
</feature>
<protein>
    <submittedName>
        <fullName evidence="4">AXDN1 protein</fullName>
    </submittedName>
</protein>